<keyword evidence="3" id="KW-1185">Reference proteome</keyword>
<protein>
    <submittedName>
        <fullName evidence="2">Uncharacterized protein</fullName>
    </submittedName>
</protein>
<evidence type="ECO:0000313" key="2">
    <source>
        <dbReference type="EMBL" id="KAK1845774.1"/>
    </source>
</evidence>
<dbReference type="EMBL" id="JAQOWY010000260">
    <property type="protein sequence ID" value="KAK1845774.1"/>
    <property type="molecule type" value="Genomic_DNA"/>
</dbReference>
<reference evidence="2" key="1">
    <citation type="submission" date="2023-01" db="EMBL/GenBank/DDBJ databases">
        <title>Colletotrichum chrysophilum M932 genome sequence.</title>
        <authorList>
            <person name="Baroncelli R."/>
        </authorList>
    </citation>
    <scope>NUCLEOTIDE SEQUENCE</scope>
    <source>
        <strain evidence="2">M932</strain>
    </source>
</reference>
<comment type="caution">
    <text evidence="2">The sequence shown here is derived from an EMBL/GenBank/DDBJ whole genome shotgun (WGS) entry which is preliminary data.</text>
</comment>
<dbReference type="Proteomes" id="UP001243330">
    <property type="component" value="Unassembled WGS sequence"/>
</dbReference>
<feature type="transmembrane region" description="Helical" evidence="1">
    <location>
        <begin position="60"/>
        <end position="81"/>
    </location>
</feature>
<keyword evidence="1" id="KW-1133">Transmembrane helix</keyword>
<evidence type="ECO:0000256" key="1">
    <source>
        <dbReference type="SAM" id="Phobius"/>
    </source>
</evidence>
<evidence type="ECO:0000313" key="3">
    <source>
        <dbReference type="Proteomes" id="UP001243330"/>
    </source>
</evidence>
<dbReference type="AlphaFoldDB" id="A0AAD9EC68"/>
<organism evidence="2 3">
    <name type="scientific">Colletotrichum chrysophilum</name>
    <dbReference type="NCBI Taxonomy" id="1836956"/>
    <lineage>
        <taxon>Eukaryota</taxon>
        <taxon>Fungi</taxon>
        <taxon>Dikarya</taxon>
        <taxon>Ascomycota</taxon>
        <taxon>Pezizomycotina</taxon>
        <taxon>Sordariomycetes</taxon>
        <taxon>Hypocreomycetidae</taxon>
        <taxon>Glomerellales</taxon>
        <taxon>Glomerellaceae</taxon>
        <taxon>Colletotrichum</taxon>
        <taxon>Colletotrichum gloeosporioides species complex</taxon>
    </lineage>
</organism>
<proteinExistence type="predicted"/>
<sequence length="175" mass="19285">MPNEGDVAHLAPAHSVSISSEDHWGREVPSPIVKNCISGDRSFPLGFQTSPRAPNYPSLAASHVVLAWFLIGNITCVVSSAHDGGEQPRKKVAVPSKCDPGRRSLTLYMTESKKASFARPARRRLVVPSPGTRQAAVRGRPSSLDPVRYPDFRFFCPSRLLPYSVPARTLQRRLR</sequence>
<name>A0AAD9EC68_9PEZI</name>
<keyword evidence="1" id="KW-0812">Transmembrane</keyword>
<keyword evidence="1" id="KW-0472">Membrane</keyword>
<gene>
    <name evidence="2" type="ORF">CCHR01_11628</name>
</gene>
<accession>A0AAD9EC68</accession>